<dbReference type="InterPro" id="IPR051448">
    <property type="entry name" value="CdaR-like_regulators"/>
</dbReference>
<proteinExistence type="inferred from homology"/>
<dbReference type="Pfam" id="PF13556">
    <property type="entry name" value="HTH_30"/>
    <property type="match status" value="1"/>
</dbReference>
<sequence length="353" mass="38513">MLDGVSSTGRRLARDELESRRALGASAAEGSVPLRSLVDLYLSANWLVWRSLPAVRDARDKQAVVGIAEAVLRAADDVVVALAEGYVEAQRSTMRQEEAERREFIDDLFYGRSDLGRLAERAERFGLRLAGNYLVAAAKADQPFTDGDAVTRRVESLLLRQFDAHEVLVTTKQGQLLCVAPGVLTEAATEFARHLEAVLPSGQAWQVAIGRAHPGPGGILRSYEEARTTLELAKSLGLNARVLKATDLLVFQVLFRDRAAIIDLVATVLGPLDTTRGGARPLLATLAAYFAEGDNAAAAARRLFLSVRAFTYRLDRIKHLTGHDPRDPAQRFTLEAAVLGARLLNWPDQELPA</sequence>
<dbReference type="Proteomes" id="UP000287547">
    <property type="component" value="Unassembled WGS sequence"/>
</dbReference>
<dbReference type="InterPro" id="IPR025751">
    <property type="entry name" value="RsbRD_N_dom"/>
</dbReference>
<dbReference type="EMBL" id="QHKI01000009">
    <property type="protein sequence ID" value="RSM86407.1"/>
    <property type="molecule type" value="Genomic_DNA"/>
</dbReference>
<feature type="domain" description="PucR C-terminal helix-turn-helix" evidence="2">
    <location>
        <begin position="282"/>
        <end position="338"/>
    </location>
</feature>
<protein>
    <recommendedName>
        <fullName evidence="7">PucR family transcriptional regulator</fullName>
    </recommendedName>
</protein>
<evidence type="ECO:0000259" key="4">
    <source>
        <dbReference type="Pfam" id="PF17853"/>
    </source>
</evidence>
<feature type="domain" description="RsbT co-antagonist protein RsbRD N-terminal" evidence="3">
    <location>
        <begin position="2"/>
        <end position="101"/>
    </location>
</feature>
<comment type="similarity">
    <text evidence="1">Belongs to the CdaR family.</text>
</comment>
<dbReference type="Pfam" id="PF14361">
    <property type="entry name" value="RsbRD_N"/>
    <property type="match status" value="1"/>
</dbReference>
<dbReference type="InterPro" id="IPR025736">
    <property type="entry name" value="PucR_C-HTH_dom"/>
</dbReference>
<accession>A0A428ZE94</accession>
<reference evidence="5 6" key="1">
    <citation type="submission" date="2018-05" db="EMBL/GenBank/DDBJ databases">
        <title>Evolution of GPA BGCs.</title>
        <authorList>
            <person name="Waglechner N."/>
            <person name="Wright G.D."/>
        </authorList>
    </citation>
    <scope>NUCLEOTIDE SEQUENCE [LARGE SCALE GENOMIC DNA]</scope>
    <source>
        <strain evidence="5 6">A82846</strain>
    </source>
</reference>
<evidence type="ECO:0000313" key="5">
    <source>
        <dbReference type="EMBL" id="RSM86407.1"/>
    </source>
</evidence>
<evidence type="ECO:0008006" key="7">
    <source>
        <dbReference type="Google" id="ProtNLM"/>
    </source>
</evidence>
<evidence type="ECO:0000313" key="6">
    <source>
        <dbReference type="Proteomes" id="UP000287547"/>
    </source>
</evidence>
<evidence type="ECO:0000256" key="1">
    <source>
        <dbReference type="ARBA" id="ARBA00006754"/>
    </source>
</evidence>
<evidence type="ECO:0000259" key="2">
    <source>
        <dbReference type="Pfam" id="PF13556"/>
    </source>
</evidence>
<dbReference type="InterPro" id="IPR042070">
    <property type="entry name" value="PucR_C-HTH_sf"/>
</dbReference>
<name>A0A428ZE94_KIBAR</name>
<dbReference type="AlphaFoldDB" id="A0A428ZE94"/>
<dbReference type="InterPro" id="IPR041522">
    <property type="entry name" value="CdaR_GGDEF"/>
</dbReference>
<dbReference type="PANTHER" id="PTHR33744">
    <property type="entry name" value="CARBOHYDRATE DIACID REGULATOR"/>
    <property type="match status" value="1"/>
</dbReference>
<dbReference type="Pfam" id="PF17853">
    <property type="entry name" value="GGDEF_2"/>
    <property type="match status" value="1"/>
</dbReference>
<organism evidence="5 6">
    <name type="scientific">Kibdelosporangium aridum</name>
    <dbReference type="NCBI Taxonomy" id="2030"/>
    <lineage>
        <taxon>Bacteria</taxon>
        <taxon>Bacillati</taxon>
        <taxon>Actinomycetota</taxon>
        <taxon>Actinomycetes</taxon>
        <taxon>Pseudonocardiales</taxon>
        <taxon>Pseudonocardiaceae</taxon>
        <taxon>Kibdelosporangium</taxon>
    </lineage>
</organism>
<dbReference type="Gene3D" id="1.10.10.2840">
    <property type="entry name" value="PucR C-terminal helix-turn-helix domain"/>
    <property type="match status" value="1"/>
</dbReference>
<dbReference type="PANTHER" id="PTHR33744:SF1">
    <property type="entry name" value="DNA-BINDING TRANSCRIPTIONAL ACTIVATOR ADER"/>
    <property type="match status" value="1"/>
</dbReference>
<dbReference type="OrthoDB" id="5241664at2"/>
<gene>
    <name evidence="5" type="ORF">DMH04_14040</name>
</gene>
<evidence type="ECO:0000259" key="3">
    <source>
        <dbReference type="Pfam" id="PF14361"/>
    </source>
</evidence>
<feature type="domain" description="CdaR GGDEF-like" evidence="4">
    <location>
        <begin position="111"/>
        <end position="232"/>
    </location>
</feature>
<comment type="caution">
    <text evidence="5">The sequence shown here is derived from an EMBL/GenBank/DDBJ whole genome shotgun (WGS) entry which is preliminary data.</text>
</comment>